<comment type="caution">
    <text evidence="2">The sequence shown here is derived from an EMBL/GenBank/DDBJ whole genome shotgun (WGS) entry which is preliminary data.</text>
</comment>
<reference evidence="2 3" key="1">
    <citation type="submission" date="2020-04" db="EMBL/GenBank/DDBJ databases">
        <title>MicrobeNet Type strains.</title>
        <authorList>
            <person name="Nicholson A.C."/>
        </authorList>
    </citation>
    <scope>NUCLEOTIDE SEQUENCE [LARGE SCALE GENOMIC DNA]</scope>
    <source>
        <strain evidence="2 3">ATCC BAA-789</strain>
    </source>
</reference>
<proteinExistence type="predicted"/>
<gene>
    <name evidence="2" type="ORF">HF995_12450</name>
</gene>
<keyword evidence="1" id="KW-1133">Transmembrane helix</keyword>
<keyword evidence="3" id="KW-1185">Reference proteome</keyword>
<protein>
    <recommendedName>
        <fullName evidence="4">Integral membrane protein</fullName>
    </recommendedName>
</protein>
<name>A0A9X5ISE0_9MICO</name>
<dbReference type="Proteomes" id="UP000774283">
    <property type="component" value="Unassembled WGS sequence"/>
</dbReference>
<keyword evidence="1" id="KW-0472">Membrane</keyword>
<feature type="transmembrane region" description="Helical" evidence="1">
    <location>
        <begin position="303"/>
        <end position="326"/>
    </location>
</feature>
<dbReference type="RefSeq" id="WP_168448120.1">
    <property type="nucleotide sequence ID" value="NZ_JAAXOW010000004.1"/>
</dbReference>
<sequence>MGASPVVRRALVVVLVTVAVLGVPVTLAAGWAHRVVSDPDAYSSAMARIADDPEVRSVASAEVSDRLLGAVDVEALVRRSLDATLGPAGHADRVREALVAASTSLLRATVRDGVERALVSDAASATWDGANRRMHEGLRWVLTTDAPASVGGTGVAGVSASGEVLLDLGAVADQVAARLEAERLPVPDVLGRVDLTVVVLDREEVAQARTAYRWAGAVRVWGWCVVALAGAGAVTAARRRGLVGAVIGAGLVVATAVARALAGTVPAVLQRELDDPDGLAGLVVARGGEVLADSLRSAVAPGLWIGGGVLLAVAVVAVLGRAPGVLSDRGRPRSRGTR</sequence>
<dbReference type="AlphaFoldDB" id="A0A9X5ISE0"/>
<evidence type="ECO:0000313" key="2">
    <source>
        <dbReference type="EMBL" id="NKX94069.1"/>
    </source>
</evidence>
<evidence type="ECO:0008006" key="4">
    <source>
        <dbReference type="Google" id="ProtNLM"/>
    </source>
</evidence>
<dbReference type="EMBL" id="JAAXOW010000004">
    <property type="protein sequence ID" value="NKX94069.1"/>
    <property type="molecule type" value="Genomic_DNA"/>
</dbReference>
<feature type="transmembrane region" description="Helical" evidence="1">
    <location>
        <begin position="241"/>
        <end position="262"/>
    </location>
</feature>
<organism evidence="2 3">
    <name type="scientific">Sanguibacter hominis ATCC BAA-789</name>
    <dbReference type="NCBI Taxonomy" id="1312740"/>
    <lineage>
        <taxon>Bacteria</taxon>
        <taxon>Bacillati</taxon>
        <taxon>Actinomycetota</taxon>
        <taxon>Actinomycetes</taxon>
        <taxon>Micrococcales</taxon>
        <taxon>Sanguibacteraceae</taxon>
        <taxon>Sanguibacter</taxon>
    </lineage>
</organism>
<evidence type="ECO:0000256" key="1">
    <source>
        <dbReference type="SAM" id="Phobius"/>
    </source>
</evidence>
<keyword evidence="1" id="KW-0812">Transmembrane</keyword>
<evidence type="ECO:0000313" key="3">
    <source>
        <dbReference type="Proteomes" id="UP000774283"/>
    </source>
</evidence>
<accession>A0A9X5ISE0</accession>